<evidence type="ECO:0000256" key="3">
    <source>
        <dbReference type="ARBA" id="ARBA00022490"/>
    </source>
</evidence>
<evidence type="ECO:0000259" key="9">
    <source>
        <dbReference type="Pfam" id="PF17681"/>
    </source>
</evidence>
<comment type="similarity">
    <text evidence="2 6">Belongs to the TUBGCP family.</text>
</comment>
<dbReference type="PANTHER" id="PTHR19302:SF27">
    <property type="entry name" value="GAMMA-TUBULIN COMPLEX COMPONENT 4"/>
    <property type="match status" value="1"/>
</dbReference>
<evidence type="ECO:0000256" key="2">
    <source>
        <dbReference type="ARBA" id="ARBA00010337"/>
    </source>
</evidence>
<dbReference type="GO" id="GO:0051011">
    <property type="term" value="F:microtubule minus-end binding"/>
    <property type="evidence" value="ECO:0007669"/>
    <property type="project" value="TreeGrafter"/>
</dbReference>
<dbReference type="OrthoDB" id="78652at2759"/>
<dbReference type="Pfam" id="PF04130">
    <property type="entry name" value="GCP_C_terminal"/>
    <property type="match status" value="1"/>
</dbReference>
<dbReference type="PANTHER" id="PTHR19302">
    <property type="entry name" value="GAMMA TUBULIN COMPLEX PROTEIN"/>
    <property type="match status" value="1"/>
</dbReference>
<comment type="subcellular location">
    <subcellularLocation>
        <location evidence="1 6">Cytoplasm</location>
        <location evidence="1 6">Cytoskeleton</location>
        <location evidence="1 6">Microtubule organizing center</location>
    </subcellularLocation>
</comment>
<dbReference type="AlphaFoldDB" id="A0A1Y2A903"/>
<evidence type="ECO:0000256" key="7">
    <source>
        <dbReference type="SAM" id="MobiDB-lite"/>
    </source>
</evidence>
<reference evidence="10 11" key="1">
    <citation type="submission" date="2016-07" db="EMBL/GenBank/DDBJ databases">
        <title>Pervasive Adenine N6-methylation of Active Genes in Fungi.</title>
        <authorList>
            <consortium name="DOE Joint Genome Institute"/>
            <person name="Mondo S.J."/>
            <person name="Dannebaum R.O."/>
            <person name="Kuo R.C."/>
            <person name="Labutti K."/>
            <person name="Haridas S."/>
            <person name="Kuo A."/>
            <person name="Salamov A."/>
            <person name="Ahrendt S.R."/>
            <person name="Lipzen A."/>
            <person name="Sullivan W."/>
            <person name="Andreopoulos W.B."/>
            <person name="Clum A."/>
            <person name="Lindquist E."/>
            <person name="Daum C."/>
            <person name="Ramamoorthy G.K."/>
            <person name="Gryganskyi A."/>
            <person name="Culley D."/>
            <person name="Magnuson J.K."/>
            <person name="James T.Y."/>
            <person name="O'Malley M.A."/>
            <person name="Stajich J.E."/>
            <person name="Spatafora J.W."/>
            <person name="Visel A."/>
            <person name="Grigoriev I.V."/>
        </authorList>
    </citation>
    <scope>NUCLEOTIDE SEQUENCE [LARGE SCALE GENOMIC DNA]</scope>
    <source>
        <strain evidence="10 11">CBS 115471</strain>
    </source>
</reference>
<sequence>MLHEILLSLSGHPSALFDARQGSSHVTPDAFALLSPSETELLSSLAHLSRLHRRTRDHVARVATSHPSTICRAVATTIASHNLDKFQRKVLDVERRILKKDASTVGAYGIVPLAGVVSEFSESTKLMEWLWYISDFVMASYVPGSGDHKTTGGQSFATGAELIDKLRTEAQTGYPDIEQAALHLGSVAETAWLRQLSTWILYGRLPSFGASDFFIRSDAEDDEPSFISDHKLLPKFVTRQTAASMLFIGKSLNQVRSLASSSKALKGLSSGTSELELLPVHVAHLSEVTAPISSAKLSGAVGNIRLSLSRNLLQHLLPRERIVEILGVLHQFFLLGRGEFPVALITEADSKMQSRHRSPAQAKQPQGLQGLLMKEAEISNTLSRSWLVLSSLTSEDDRTDDALDLAIDIIHLTLQTPSSNRPRTPGRARESTTALPLLSNVPFNDLLLSAPVSLTMDIRSPLDLFLTKSDLDMYSSINAYLLAIRRSHLHLAQLWRHSSIRREHPPPPSYHFSNSEQGKALLTRRRQRNDARTREMRKVWATCAAAIFFLGESEAYFQGEVVQESYKHFLHWFIDPVRPNNNAEVVHAETDASDISASSMQPPASNGGPHHDPETLASAHRQFLGSLSYALLLTDAAFTKNIREFFTHVDELVAFITRLHSIRQNLDLEEDDGVEDFLRNYKQEEKDVGIELDRARRRLDSDMKSLISRLRDIDSERLGSIPTFGQAGSSTNTREEGMYEPLKVGGVDRLLMKLDWGVAEDEEDGEN</sequence>
<feature type="region of interest" description="Disordered" evidence="7">
    <location>
        <begin position="505"/>
        <end position="530"/>
    </location>
</feature>
<evidence type="ECO:0000256" key="6">
    <source>
        <dbReference type="RuleBase" id="RU363050"/>
    </source>
</evidence>
<feature type="region of interest" description="Disordered" evidence="7">
    <location>
        <begin position="592"/>
        <end position="615"/>
    </location>
</feature>
<dbReference type="GO" id="GO:0051321">
    <property type="term" value="P:meiotic cell cycle"/>
    <property type="evidence" value="ECO:0007669"/>
    <property type="project" value="TreeGrafter"/>
</dbReference>
<dbReference type="GO" id="GO:0031122">
    <property type="term" value="P:cytoplasmic microtubule organization"/>
    <property type="evidence" value="ECO:0007669"/>
    <property type="project" value="TreeGrafter"/>
</dbReference>
<dbReference type="GO" id="GO:0044732">
    <property type="term" value="C:mitotic spindle pole body"/>
    <property type="evidence" value="ECO:0007669"/>
    <property type="project" value="TreeGrafter"/>
</dbReference>
<comment type="caution">
    <text evidence="10">The sequence shown here is derived from an EMBL/GenBank/DDBJ whole genome shotgun (WGS) entry which is preliminary data.</text>
</comment>
<keyword evidence="5 6" id="KW-0206">Cytoskeleton</keyword>
<feature type="compositionally biased region" description="Polar residues" evidence="7">
    <location>
        <begin position="593"/>
        <end position="604"/>
    </location>
</feature>
<dbReference type="EMBL" id="MCFA01000004">
    <property type="protein sequence ID" value="ORY19003.1"/>
    <property type="molecule type" value="Genomic_DNA"/>
</dbReference>
<dbReference type="Gene3D" id="1.20.120.1900">
    <property type="entry name" value="Gamma-tubulin complex, C-terminal domain"/>
    <property type="match status" value="1"/>
</dbReference>
<gene>
    <name evidence="10" type="ORF">BCR34DRAFT_595830</name>
</gene>
<evidence type="ECO:0000313" key="10">
    <source>
        <dbReference type="EMBL" id="ORY19003.1"/>
    </source>
</evidence>
<accession>A0A1Y2A903</accession>
<keyword evidence="11" id="KW-1185">Reference proteome</keyword>
<protein>
    <recommendedName>
        <fullName evidence="6">Spindle pole body component</fullName>
    </recommendedName>
</protein>
<dbReference type="GO" id="GO:0000278">
    <property type="term" value="P:mitotic cell cycle"/>
    <property type="evidence" value="ECO:0007669"/>
    <property type="project" value="TreeGrafter"/>
</dbReference>
<feature type="domain" description="Gamma tubulin complex component C-terminal" evidence="8">
    <location>
        <begin position="326"/>
        <end position="755"/>
    </location>
</feature>
<evidence type="ECO:0000256" key="4">
    <source>
        <dbReference type="ARBA" id="ARBA00022701"/>
    </source>
</evidence>
<organism evidence="10 11">
    <name type="scientific">Clohesyomyces aquaticus</name>
    <dbReference type="NCBI Taxonomy" id="1231657"/>
    <lineage>
        <taxon>Eukaryota</taxon>
        <taxon>Fungi</taxon>
        <taxon>Dikarya</taxon>
        <taxon>Ascomycota</taxon>
        <taxon>Pezizomycotina</taxon>
        <taxon>Dothideomycetes</taxon>
        <taxon>Pleosporomycetidae</taxon>
        <taxon>Pleosporales</taxon>
        <taxon>Lindgomycetaceae</taxon>
        <taxon>Clohesyomyces</taxon>
    </lineage>
</organism>
<dbReference type="Pfam" id="PF17681">
    <property type="entry name" value="GCP_N_terminal"/>
    <property type="match status" value="1"/>
</dbReference>
<dbReference type="GO" id="GO:0000930">
    <property type="term" value="C:gamma-tubulin complex"/>
    <property type="evidence" value="ECO:0007669"/>
    <property type="project" value="TreeGrafter"/>
</dbReference>
<dbReference type="InterPro" id="IPR041470">
    <property type="entry name" value="GCP_N"/>
</dbReference>
<dbReference type="STRING" id="1231657.A0A1Y2A903"/>
<feature type="domain" description="Gamma tubulin complex component protein N-terminal" evidence="9">
    <location>
        <begin position="2"/>
        <end position="317"/>
    </location>
</feature>
<dbReference type="GO" id="GO:0005874">
    <property type="term" value="C:microtubule"/>
    <property type="evidence" value="ECO:0007669"/>
    <property type="project" value="UniProtKB-KW"/>
</dbReference>
<keyword evidence="4 6" id="KW-0493">Microtubule</keyword>
<dbReference type="GO" id="GO:0043015">
    <property type="term" value="F:gamma-tubulin binding"/>
    <property type="evidence" value="ECO:0007669"/>
    <property type="project" value="InterPro"/>
</dbReference>
<evidence type="ECO:0000313" key="11">
    <source>
        <dbReference type="Proteomes" id="UP000193144"/>
    </source>
</evidence>
<evidence type="ECO:0000256" key="5">
    <source>
        <dbReference type="ARBA" id="ARBA00023212"/>
    </source>
</evidence>
<dbReference type="GO" id="GO:0051225">
    <property type="term" value="P:spindle assembly"/>
    <property type="evidence" value="ECO:0007669"/>
    <property type="project" value="TreeGrafter"/>
</dbReference>
<dbReference type="Proteomes" id="UP000193144">
    <property type="component" value="Unassembled WGS sequence"/>
</dbReference>
<dbReference type="GO" id="GO:0007020">
    <property type="term" value="P:microtubule nucleation"/>
    <property type="evidence" value="ECO:0007669"/>
    <property type="project" value="InterPro"/>
</dbReference>
<dbReference type="InterPro" id="IPR040457">
    <property type="entry name" value="GCP_C"/>
</dbReference>
<keyword evidence="3 6" id="KW-0963">Cytoplasm</keyword>
<evidence type="ECO:0000256" key="1">
    <source>
        <dbReference type="ARBA" id="ARBA00004267"/>
    </source>
</evidence>
<evidence type="ECO:0000259" key="8">
    <source>
        <dbReference type="Pfam" id="PF04130"/>
    </source>
</evidence>
<dbReference type="InterPro" id="IPR042241">
    <property type="entry name" value="GCP_C_sf"/>
</dbReference>
<dbReference type="GO" id="GO:0000922">
    <property type="term" value="C:spindle pole"/>
    <property type="evidence" value="ECO:0007669"/>
    <property type="project" value="InterPro"/>
</dbReference>
<proteinExistence type="inferred from homology"/>
<name>A0A1Y2A903_9PLEO</name>
<dbReference type="InterPro" id="IPR007259">
    <property type="entry name" value="GCP"/>
</dbReference>